<evidence type="ECO:0000313" key="2">
    <source>
        <dbReference type="Proteomes" id="UP000663193"/>
    </source>
</evidence>
<sequence length="96" mass="10054">MLGMTSLDANLAVLAIRQLKDALVGLVSRSIASGSSSIQANESSTGTLPLVISRPPHGVAVPGTGKLSLLRRAHRCYSGQRSLRKCCYSRLSSSGN</sequence>
<organism evidence="1 2">
    <name type="scientific">Phaeosphaeria nodorum (strain SN15 / ATCC MYA-4574 / FGSC 10173)</name>
    <name type="common">Glume blotch fungus</name>
    <name type="synonym">Parastagonospora nodorum</name>
    <dbReference type="NCBI Taxonomy" id="321614"/>
    <lineage>
        <taxon>Eukaryota</taxon>
        <taxon>Fungi</taxon>
        <taxon>Dikarya</taxon>
        <taxon>Ascomycota</taxon>
        <taxon>Pezizomycotina</taxon>
        <taxon>Dothideomycetes</taxon>
        <taxon>Pleosporomycetidae</taxon>
        <taxon>Pleosporales</taxon>
        <taxon>Pleosporineae</taxon>
        <taxon>Phaeosphaeriaceae</taxon>
        <taxon>Parastagonospora</taxon>
    </lineage>
</organism>
<dbReference type="VEuPathDB" id="FungiDB:JI435_302000"/>
<name>A0A7U2F256_PHANO</name>
<evidence type="ECO:0000313" key="1">
    <source>
        <dbReference type="EMBL" id="QRC95134.1"/>
    </source>
</evidence>
<keyword evidence="2" id="KW-1185">Reference proteome</keyword>
<dbReference type="AlphaFoldDB" id="A0A7U2F256"/>
<proteinExistence type="predicted"/>
<protein>
    <submittedName>
        <fullName evidence="1">Uncharacterized protein</fullName>
    </submittedName>
</protein>
<gene>
    <name evidence="1" type="ORF">JI435_302000</name>
</gene>
<accession>A0A7U2F256</accession>
<reference evidence="2" key="1">
    <citation type="journal article" date="2021" name="BMC Genomics">
        <title>Chromosome-level genome assembly and manually-curated proteome of model necrotroph Parastagonospora nodorum Sn15 reveals a genome-wide trove of candidate effector homologs, and redundancy of virulence-related functions within an accessory chromosome.</title>
        <authorList>
            <person name="Bertazzoni S."/>
            <person name="Jones D.A.B."/>
            <person name="Phan H.T."/>
            <person name="Tan K.-C."/>
            <person name="Hane J.K."/>
        </authorList>
    </citation>
    <scope>NUCLEOTIDE SEQUENCE [LARGE SCALE GENOMIC DNA]</scope>
    <source>
        <strain evidence="2">SN15 / ATCC MYA-4574 / FGSC 10173)</strain>
    </source>
</reference>
<dbReference type="EMBL" id="CP069027">
    <property type="protein sequence ID" value="QRC95134.1"/>
    <property type="molecule type" value="Genomic_DNA"/>
</dbReference>
<dbReference type="Proteomes" id="UP000663193">
    <property type="component" value="Chromosome 5"/>
</dbReference>